<dbReference type="PROSITE" id="PS50110">
    <property type="entry name" value="RESPONSE_REGULATORY"/>
    <property type="match status" value="1"/>
</dbReference>
<dbReference type="SMART" id="SM00448">
    <property type="entry name" value="REC"/>
    <property type="match status" value="1"/>
</dbReference>
<dbReference type="PANTHER" id="PTHR43228">
    <property type="entry name" value="TWO-COMPONENT RESPONSE REGULATOR"/>
    <property type="match status" value="1"/>
</dbReference>
<comment type="function">
    <text evidence="2">May play the central regulatory role in sporulation. It may be an element of the effector pathway responsible for the activation of sporulation genes in response to nutritional stress. Spo0A may act in concert with spo0H (a sigma factor) to control the expression of some genes that are critical to the sporulation process.</text>
</comment>
<sequence>MKRKILLVDDDPLIRADIKDMLLDRGYNIIGEASDGFEAVEECKKHSPDLVILDIDMPILDGIKAGKIINKENLAGGILLLTSFDGEEYIEKAKSIGAFGYIVKPPNEKIIIPTIEMCLSKVEEFEKMKKNLDDINSKLTERKIIEKAKGILIKEYSITEEDAYSRIRKLSMDKRTTMVEISKTIIIGYDA</sequence>
<dbReference type="InterPro" id="IPR001789">
    <property type="entry name" value="Sig_transdc_resp-reg_receiver"/>
</dbReference>
<evidence type="ECO:0000256" key="1">
    <source>
        <dbReference type="ARBA" id="ARBA00018672"/>
    </source>
</evidence>
<feature type="domain" description="Response regulatory" evidence="4">
    <location>
        <begin position="4"/>
        <end position="119"/>
    </location>
</feature>
<dbReference type="EMBL" id="JAGGJX010000001">
    <property type="protein sequence ID" value="MBP1853931.1"/>
    <property type="molecule type" value="Genomic_DNA"/>
</dbReference>
<dbReference type="PROSITE" id="PS50921">
    <property type="entry name" value="ANTAR"/>
    <property type="match status" value="1"/>
</dbReference>
<dbReference type="InterPro" id="IPR052048">
    <property type="entry name" value="ST_Response_Regulator"/>
</dbReference>
<dbReference type="Pfam" id="PF00072">
    <property type="entry name" value="Response_reg"/>
    <property type="match status" value="1"/>
</dbReference>
<dbReference type="InterPro" id="IPR036388">
    <property type="entry name" value="WH-like_DNA-bd_sf"/>
</dbReference>
<keyword evidence="7" id="KW-1185">Reference proteome</keyword>
<dbReference type="InterPro" id="IPR005561">
    <property type="entry name" value="ANTAR"/>
</dbReference>
<protein>
    <recommendedName>
        <fullName evidence="1">Stage 0 sporulation protein A homolog</fullName>
    </recommendedName>
</protein>
<comment type="caution">
    <text evidence="6">The sequence shown here is derived from an EMBL/GenBank/DDBJ whole genome shotgun (WGS) entry which is preliminary data.</text>
</comment>
<evidence type="ECO:0000256" key="3">
    <source>
        <dbReference type="PROSITE-ProRule" id="PRU00169"/>
    </source>
</evidence>
<gene>
    <name evidence="6" type="ORF">J2Z43_000321</name>
</gene>
<evidence type="ECO:0000313" key="6">
    <source>
        <dbReference type="EMBL" id="MBP1853931.1"/>
    </source>
</evidence>
<dbReference type="Gene3D" id="3.40.50.2300">
    <property type="match status" value="1"/>
</dbReference>
<reference evidence="6 7" key="1">
    <citation type="submission" date="2021-03" db="EMBL/GenBank/DDBJ databases">
        <title>Genomic Encyclopedia of Type Strains, Phase IV (KMG-IV): sequencing the most valuable type-strain genomes for metagenomic binning, comparative biology and taxonomic classification.</title>
        <authorList>
            <person name="Goeker M."/>
        </authorList>
    </citation>
    <scope>NUCLEOTIDE SEQUENCE [LARGE SCALE GENOMIC DNA]</scope>
    <source>
        <strain evidence="6 7">DSM 1289</strain>
    </source>
</reference>
<dbReference type="SMART" id="SM01012">
    <property type="entry name" value="ANTAR"/>
    <property type="match status" value="1"/>
</dbReference>
<dbReference type="Proteomes" id="UP000767291">
    <property type="component" value="Unassembled WGS sequence"/>
</dbReference>
<dbReference type="InterPro" id="IPR011006">
    <property type="entry name" value="CheY-like_superfamily"/>
</dbReference>
<evidence type="ECO:0000259" key="4">
    <source>
        <dbReference type="PROSITE" id="PS50110"/>
    </source>
</evidence>
<dbReference type="Gene3D" id="1.10.10.10">
    <property type="entry name" value="Winged helix-like DNA-binding domain superfamily/Winged helix DNA-binding domain"/>
    <property type="match status" value="1"/>
</dbReference>
<dbReference type="Pfam" id="PF03861">
    <property type="entry name" value="ANTAR"/>
    <property type="match status" value="1"/>
</dbReference>
<feature type="modified residue" description="4-aspartylphosphate" evidence="3">
    <location>
        <position position="54"/>
    </location>
</feature>
<feature type="domain" description="ANTAR" evidence="5">
    <location>
        <begin position="125"/>
        <end position="186"/>
    </location>
</feature>
<proteinExistence type="predicted"/>
<accession>A0ABS4E7L4</accession>
<organism evidence="6 7">
    <name type="scientific">Metaclostridioides mangenotii</name>
    <dbReference type="NCBI Taxonomy" id="1540"/>
    <lineage>
        <taxon>Bacteria</taxon>
        <taxon>Bacillati</taxon>
        <taxon>Bacillota</taxon>
        <taxon>Clostridia</taxon>
        <taxon>Peptostreptococcales</taxon>
        <taxon>Peptostreptococcaceae</taxon>
        <taxon>Metaclostridioides</taxon>
    </lineage>
</organism>
<evidence type="ECO:0000313" key="7">
    <source>
        <dbReference type="Proteomes" id="UP000767291"/>
    </source>
</evidence>
<evidence type="ECO:0000259" key="5">
    <source>
        <dbReference type="PROSITE" id="PS50921"/>
    </source>
</evidence>
<name>A0ABS4E7L4_9FIRM</name>
<dbReference type="SUPFAM" id="SSF52172">
    <property type="entry name" value="CheY-like"/>
    <property type="match status" value="1"/>
</dbReference>
<dbReference type="PANTHER" id="PTHR43228:SF1">
    <property type="entry name" value="TWO-COMPONENT RESPONSE REGULATOR ARR22"/>
    <property type="match status" value="1"/>
</dbReference>
<dbReference type="InterPro" id="IPR008327">
    <property type="entry name" value="Sig_transdc_resp-reg_antiterm"/>
</dbReference>
<dbReference type="RefSeq" id="WP_209455541.1">
    <property type="nucleotide sequence ID" value="NZ_BAAACS010000017.1"/>
</dbReference>
<dbReference type="PIRSF" id="PIRSF036382">
    <property type="entry name" value="RR_antiterm"/>
    <property type="match status" value="1"/>
</dbReference>
<evidence type="ECO:0000256" key="2">
    <source>
        <dbReference type="ARBA" id="ARBA00024867"/>
    </source>
</evidence>
<keyword evidence="3" id="KW-0597">Phosphoprotein</keyword>